<dbReference type="Proteomes" id="UP001596023">
    <property type="component" value="Unassembled WGS sequence"/>
</dbReference>
<evidence type="ECO:0000313" key="1">
    <source>
        <dbReference type="EMBL" id="MFC4673480.1"/>
    </source>
</evidence>
<accession>A0ABV9KTD9</accession>
<protein>
    <submittedName>
        <fullName evidence="1">Uncharacterized protein</fullName>
    </submittedName>
</protein>
<reference evidence="2" key="1">
    <citation type="journal article" date="2019" name="Int. J. Syst. Evol. Microbiol.">
        <title>The Global Catalogue of Microorganisms (GCM) 10K type strain sequencing project: providing services to taxonomists for standard genome sequencing and annotation.</title>
        <authorList>
            <consortium name="The Broad Institute Genomics Platform"/>
            <consortium name="The Broad Institute Genome Sequencing Center for Infectious Disease"/>
            <person name="Wu L."/>
            <person name="Ma J."/>
        </authorList>
    </citation>
    <scope>NUCLEOTIDE SEQUENCE [LARGE SCALE GENOMIC DNA]</scope>
    <source>
        <strain evidence="2">CCUG 66188</strain>
    </source>
</reference>
<organism evidence="1 2">
    <name type="scientific">Dysgonomonas termitidis</name>
    <dbReference type="NCBI Taxonomy" id="1516126"/>
    <lineage>
        <taxon>Bacteria</taxon>
        <taxon>Pseudomonadati</taxon>
        <taxon>Bacteroidota</taxon>
        <taxon>Bacteroidia</taxon>
        <taxon>Bacteroidales</taxon>
        <taxon>Dysgonomonadaceae</taxon>
        <taxon>Dysgonomonas</taxon>
    </lineage>
</organism>
<dbReference type="RefSeq" id="WP_379994796.1">
    <property type="nucleotide sequence ID" value="NZ_JBHSGN010000057.1"/>
</dbReference>
<sequence length="126" mass="14976">MTETIIKTASVKVMLSYDYSHFEASMSLENESGLTMQEIDDARKKCQCLADKAVGQYKKAKEMAAKRKNSEYNMWNFEEQCKRIQAKDEQDRTVEEIAMLKQYEDENWQAQFEYPYDYDDDDEYVL</sequence>
<comment type="caution">
    <text evidence="1">The sequence shown here is derived from an EMBL/GenBank/DDBJ whole genome shotgun (WGS) entry which is preliminary data.</text>
</comment>
<keyword evidence="2" id="KW-1185">Reference proteome</keyword>
<evidence type="ECO:0000313" key="2">
    <source>
        <dbReference type="Proteomes" id="UP001596023"/>
    </source>
</evidence>
<name>A0ABV9KTD9_9BACT</name>
<gene>
    <name evidence="1" type="ORF">ACFO6W_07235</name>
</gene>
<proteinExistence type="predicted"/>
<dbReference type="EMBL" id="JBHSGN010000057">
    <property type="protein sequence ID" value="MFC4673480.1"/>
    <property type="molecule type" value="Genomic_DNA"/>
</dbReference>